<dbReference type="PANTHER" id="PTHR36832">
    <property type="entry name" value="SLR1174 PROTEIN-RELATED"/>
    <property type="match status" value="1"/>
</dbReference>
<dbReference type="RefSeq" id="WP_113033267.1">
    <property type="nucleotide sequence ID" value="NZ_QMFB01000014.1"/>
</dbReference>
<keyword evidence="1" id="KW-0812">Transmembrane</keyword>
<dbReference type="Proteomes" id="UP000250369">
    <property type="component" value="Unassembled WGS sequence"/>
</dbReference>
<dbReference type="InterPro" id="IPR010390">
    <property type="entry name" value="ABC-2_transporter-like"/>
</dbReference>
<feature type="transmembrane region" description="Helical" evidence="1">
    <location>
        <begin position="231"/>
        <end position="249"/>
    </location>
</feature>
<feature type="transmembrane region" description="Helical" evidence="1">
    <location>
        <begin position="173"/>
        <end position="192"/>
    </location>
</feature>
<sequence length="258" mass="29288">MLFWVLARKAYLQNLQYRGAHTMKMIASAVIGYIYASIWIGIGQSHPLGAYGLQGMVSYIAFNQAALWVVNGMNGGLGLEQSVRTGQLAVELTRPVHLYVSLMYREWGNIGYQFLYKTIPIFIIYVVTVSLRLPVNGWTYLWTAVALSFAAYIMLAINYLIGLAAVWTTESRWLGWLNFAVFTLLSGFFIPLEWLPDRLRTLTYLTPYPYLQYHPTRIFLEMDDPSSLPAALLWCIVFTMLCLAATSAVRRKIEIQGG</sequence>
<proteinExistence type="predicted"/>
<gene>
    <name evidence="2" type="ORF">DQG23_23255</name>
</gene>
<keyword evidence="1" id="KW-1133">Transmembrane helix</keyword>
<dbReference type="AlphaFoldDB" id="A0A329MGM2"/>
<dbReference type="EMBL" id="QMFB01000014">
    <property type="protein sequence ID" value="RAV19059.1"/>
    <property type="molecule type" value="Genomic_DNA"/>
</dbReference>
<keyword evidence="3" id="KW-1185">Reference proteome</keyword>
<evidence type="ECO:0008006" key="4">
    <source>
        <dbReference type="Google" id="ProtNLM"/>
    </source>
</evidence>
<organism evidence="2 3">
    <name type="scientific">Paenibacillus contaminans</name>
    <dbReference type="NCBI Taxonomy" id="450362"/>
    <lineage>
        <taxon>Bacteria</taxon>
        <taxon>Bacillati</taxon>
        <taxon>Bacillota</taxon>
        <taxon>Bacilli</taxon>
        <taxon>Bacillales</taxon>
        <taxon>Paenibacillaceae</taxon>
        <taxon>Paenibacillus</taxon>
    </lineage>
</organism>
<keyword evidence="1" id="KW-0472">Membrane</keyword>
<reference evidence="2 3" key="1">
    <citation type="journal article" date="2009" name="Int. J. Syst. Evol. Microbiol.">
        <title>Paenibacillus contaminans sp. nov., isolated from a contaminated laboratory plate.</title>
        <authorList>
            <person name="Chou J.H."/>
            <person name="Lee J.H."/>
            <person name="Lin M.C."/>
            <person name="Chang P.S."/>
            <person name="Arun A.B."/>
            <person name="Young C.C."/>
            <person name="Chen W.M."/>
        </authorList>
    </citation>
    <scope>NUCLEOTIDE SEQUENCE [LARGE SCALE GENOMIC DNA]</scope>
    <source>
        <strain evidence="2 3">CKOBP-6</strain>
    </source>
</reference>
<dbReference type="OrthoDB" id="2959485at2"/>
<feature type="transmembrane region" description="Helical" evidence="1">
    <location>
        <begin position="21"/>
        <end position="42"/>
    </location>
</feature>
<evidence type="ECO:0000313" key="3">
    <source>
        <dbReference type="Proteomes" id="UP000250369"/>
    </source>
</evidence>
<evidence type="ECO:0000313" key="2">
    <source>
        <dbReference type="EMBL" id="RAV19059.1"/>
    </source>
</evidence>
<feature type="transmembrane region" description="Helical" evidence="1">
    <location>
        <begin position="139"/>
        <end position="161"/>
    </location>
</feature>
<comment type="caution">
    <text evidence="2">The sequence shown here is derived from an EMBL/GenBank/DDBJ whole genome shotgun (WGS) entry which is preliminary data.</text>
</comment>
<evidence type="ECO:0000256" key="1">
    <source>
        <dbReference type="SAM" id="Phobius"/>
    </source>
</evidence>
<dbReference type="PANTHER" id="PTHR36832:SF2">
    <property type="entry name" value="INTEGRAL MEMBRANE PROTEIN"/>
    <property type="match status" value="1"/>
</dbReference>
<feature type="transmembrane region" description="Helical" evidence="1">
    <location>
        <begin position="48"/>
        <end position="70"/>
    </location>
</feature>
<protein>
    <recommendedName>
        <fullName evidence="4">ABC transporter permease</fullName>
    </recommendedName>
</protein>
<dbReference type="Pfam" id="PF06182">
    <property type="entry name" value="ABC2_membrane_6"/>
    <property type="match status" value="1"/>
</dbReference>
<name>A0A329MGM2_9BACL</name>
<accession>A0A329MGM2</accession>
<feature type="transmembrane region" description="Helical" evidence="1">
    <location>
        <begin position="114"/>
        <end position="133"/>
    </location>
</feature>